<organism evidence="6 7">
    <name type="scientific">Macrolepiota fuliginosa MF-IS2</name>
    <dbReference type="NCBI Taxonomy" id="1400762"/>
    <lineage>
        <taxon>Eukaryota</taxon>
        <taxon>Fungi</taxon>
        <taxon>Dikarya</taxon>
        <taxon>Basidiomycota</taxon>
        <taxon>Agaricomycotina</taxon>
        <taxon>Agaricomycetes</taxon>
        <taxon>Agaricomycetidae</taxon>
        <taxon>Agaricales</taxon>
        <taxon>Agaricineae</taxon>
        <taxon>Agaricaceae</taxon>
        <taxon>Macrolepiota</taxon>
    </lineage>
</organism>
<dbReference type="EMBL" id="MU151051">
    <property type="protein sequence ID" value="KAF9455077.1"/>
    <property type="molecule type" value="Genomic_DNA"/>
</dbReference>
<dbReference type="InterPro" id="IPR016160">
    <property type="entry name" value="Ald_DH_CS_CYS"/>
</dbReference>
<dbReference type="SUPFAM" id="SSF53720">
    <property type="entry name" value="ALDH-like"/>
    <property type="match status" value="1"/>
</dbReference>
<keyword evidence="4" id="KW-0520">NAD</keyword>
<dbReference type="CDD" id="cd07085">
    <property type="entry name" value="ALDH_F6_MMSDH"/>
    <property type="match status" value="1"/>
</dbReference>
<evidence type="ECO:0000256" key="3">
    <source>
        <dbReference type="ARBA" id="ARBA00023002"/>
    </source>
</evidence>
<dbReference type="PANTHER" id="PTHR43866">
    <property type="entry name" value="MALONATE-SEMIALDEHYDE DEHYDROGENASE"/>
    <property type="match status" value="1"/>
</dbReference>
<dbReference type="GO" id="GO:0006574">
    <property type="term" value="P:L-valine catabolic process"/>
    <property type="evidence" value="ECO:0007669"/>
    <property type="project" value="TreeGrafter"/>
</dbReference>
<evidence type="ECO:0000259" key="5">
    <source>
        <dbReference type="Pfam" id="PF00171"/>
    </source>
</evidence>
<evidence type="ECO:0000256" key="2">
    <source>
        <dbReference type="ARBA" id="ARBA00013048"/>
    </source>
</evidence>
<dbReference type="EC" id="1.2.1.27" evidence="2"/>
<dbReference type="InterPro" id="IPR010061">
    <property type="entry name" value="MeMal-semiAld_DH"/>
</dbReference>
<dbReference type="FunFam" id="3.40.605.10:FF:000003">
    <property type="entry name" value="Methylmalonate-semialdehyde dehydrogenase [acylating]"/>
    <property type="match status" value="1"/>
</dbReference>
<evidence type="ECO:0000256" key="4">
    <source>
        <dbReference type="ARBA" id="ARBA00023027"/>
    </source>
</evidence>
<evidence type="ECO:0000256" key="1">
    <source>
        <dbReference type="ARBA" id="ARBA00009986"/>
    </source>
</evidence>
<dbReference type="PANTHER" id="PTHR43866:SF3">
    <property type="entry name" value="METHYLMALONATE-SEMIALDEHYDE DEHYDROGENASE [ACYLATING], MITOCHONDRIAL"/>
    <property type="match status" value="1"/>
</dbReference>
<dbReference type="Gene3D" id="3.40.309.10">
    <property type="entry name" value="Aldehyde Dehydrogenase, Chain A, domain 2"/>
    <property type="match status" value="1"/>
</dbReference>
<comment type="similarity">
    <text evidence="1">Belongs to the aldehyde dehydrogenase family.</text>
</comment>
<dbReference type="Pfam" id="PF00171">
    <property type="entry name" value="Aldedh"/>
    <property type="match status" value="1"/>
</dbReference>
<name>A0A9P6C7Q6_9AGAR</name>
<dbReference type="InterPro" id="IPR015590">
    <property type="entry name" value="Aldehyde_DH_dom"/>
</dbReference>
<evidence type="ECO:0000313" key="7">
    <source>
        <dbReference type="Proteomes" id="UP000807342"/>
    </source>
</evidence>
<reference evidence="6" key="1">
    <citation type="submission" date="2020-11" db="EMBL/GenBank/DDBJ databases">
        <authorList>
            <consortium name="DOE Joint Genome Institute"/>
            <person name="Ahrendt S."/>
            <person name="Riley R."/>
            <person name="Andreopoulos W."/>
            <person name="Labutti K."/>
            <person name="Pangilinan J."/>
            <person name="Ruiz-Duenas F.J."/>
            <person name="Barrasa J.M."/>
            <person name="Sanchez-Garcia M."/>
            <person name="Camarero S."/>
            <person name="Miyauchi S."/>
            <person name="Serrano A."/>
            <person name="Linde D."/>
            <person name="Babiker R."/>
            <person name="Drula E."/>
            <person name="Ayuso-Fernandez I."/>
            <person name="Pacheco R."/>
            <person name="Padilla G."/>
            <person name="Ferreira P."/>
            <person name="Barriuso J."/>
            <person name="Kellner H."/>
            <person name="Castanera R."/>
            <person name="Alfaro M."/>
            <person name="Ramirez L."/>
            <person name="Pisabarro A.G."/>
            <person name="Kuo A."/>
            <person name="Tritt A."/>
            <person name="Lipzen A."/>
            <person name="He G."/>
            <person name="Yan M."/>
            <person name="Ng V."/>
            <person name="Cullen D."/>
            <person name="Martin F."/>
            <person name="Rosso M.-N."/>
            <person name="Henrissat B."/>
            <person name="Hibbett D."/>
            <person name="Martinez A.T."/>
            <person name="Grigoriev I.V."/>
        </authorList>
    </citation>
    <scope>NUCLEOTIDE SEQUENCE</scope>
    <source>
        <strain evidence="6">MF-IS2</strain>
    </source>
</reference>
<protein>
    <recommendedName>
        <fullName evidence="2">methylmalonate-semialdehyde dehydrogenase (CoA acylating)</fullName>
        <ecNumber evidence="2">1.2.1.27</ecNumber>
    </recommendedName>
</protein>
<proteinExistence type="inferred from homology"/>
<dbReference type="Gene3D" id="3.40.605.10">
    <property type="entry name" value="Aldehyde Dehydrogenase, Chain A, domain 1"/>
    <property type="match status" value="1"/>
</dbReference>
<dbReference type="Proteomes" id="UP000807342">
    <property type="component" value="Unassembled WGS sequence"/>
</dbReference>
<dbReference type="InterPro" id="IPR016163">
    <property type="entry name" value="Ald_DH_C"/>
</dbReference>
<dbReference type="OrthoDB" id="310895at2759"/>
<sequence length="531" mass="56676">MARNSAYPNARLNALSQPFAQKLSAEWKGTSLTGGTTKNFIGGQFVESKTDEWSDVHDPSTQTLLSRIPQTTSEEFEQAVQAASKAFKTWSRASVLTRQRFVLELQHLLRQPANADAIAQSIVLEQGKTLADARGDLLRGLQVVETAIAATTTLLGDKIEVSRDMDTYTRKLPLGVCASIAPFNFPAMIPLWTIPMALVTGNTLIVKPSERDPGAAMIIAELCQRAGLPDGVLNIVHGKVPTVNAICDHPAIRAISFVGGDRAGRHIFNRGTQNGKRVQSNMGAKNHAVLMPDANKNLALNSIISAAFGAAGQRCMAISVAVLVGEAQSWLGDLIERSKKLKVTGGFESGADLGPVISPQAKERILGLVASAKEEGGKIVLDGTGLTVPEYPDGNFIGPTIIEAGTSMKCYKEEIFGPVLLVLKADNLDDAIDIINNNTYGNGAVVFTQSGATGRKFEIEVNVGQIGINVPVPVPLPMFAWSGNKGSHLGDIGFYGKSGINFYTQNKTTTSLWRAEDAVGNRATTAMPTHT</sequence>
<feature type="domain" description="Aldehyde dehydrogenase" evidence="5">
    <location>
        <begin position="45"/>
        <end position="508"/>
    </location>
</feature>
<dbReference type="PROSITE" id="PS00070">
    <property type="entry name" value="ALDEHYDE_DEHYDR_CYS"/>
    <property type="match status" value="1"/>
</dbReference>
<comment type="caution">
    <text evidence="6">The sequence shown here is derived from an EMBL/GenBank/DDBJ whole genome shotgun (WGS) entry which is preliminary data.</text>
</comment>
<evidence type="ECO:0000313" key="6">
    <source>
        <dbReference type="EMBL" id="KAF9455077.1"/>
    </source>
</evidence>
<dbReference type="GO" id="GO:0005739">
    <property type="term" value="C:mitochondrion"/>
    <property type="evidence" value="ECO:0007669"/>
    <property type="project" value="TreeGrafter"/>
</dbReference>
<gene>
    <name evidence="6" type="ORF">P691DRAFT_800089</name>
</gene>
<dbReference type="GO" id="GO:0004491">
    <property type="term" value="F:methylmalonate-semialdehyde dehydrogenase (acylating, NAD) activity"/>
    <property type="evidence" value="ECO:0007669"/>
    <property type="project" value="UniProtKB-EC"/>
</dbReference>
<keyword evidence="3" id="KW-0560">Oxidoreductase</keyword>
<dbReference type="NCBIfam" id="TIGR01722">
    <property type="entry name" value="MMSDH"/>
    <property type="match status" value="1"/>
</dbReference>
<accession>A0A9P6C7Q6</accession>
<dbReference type="AlphaFoldDB" id="A0A9P6C7Q6"/>
<dbReference type="InterPro" id="IPR016162">
    <property type="entry name" value="Ald_DH_N"/>
</dbReference>
<dbReference type="InterPro" id="IPR016161">
    <property type="entry name" value="Ald_DH/histidinol_DH"/>
</dbReference>
<dbReference type="GO" id="GO:0006210">
    <property type="term" value="P:thymine catabolic process"/>
    <property type="evidence" value="ECO:0007669"/>
    <property type="project" value="TreeGrafter"/>
</dbReference>
<dbReference type="FunFam" id="3.40.309.10:FF:000002">
    <property type="entry name" value="Methylmalonate-semialdehyde dehydrogenase (Acylating)"/>
    <property type="match status" value="1"/>
</dbReference>
<keyword evidence="7" id="KW-1185">Reference proteome</keyword>